<protein>
    <submittedName>
        <fullName evidence="6">Proteinase</fullName>
    </submittedName>
</protein>
<dbReference type="Proteomes" id="UP000334990">
    <property type="component" value="Unassembled WGS sequence"/>
</dbReference>
<dbReference type="EMBL" id="BLAD01000082">
    <property type="protein sequence ID" value="GES04456.1"/>
    <property type="molecule type" value="Genomic_DNA"/>
</dbReference>
<evidence type="ECO:0000256" key="3">
    <source>
        <dbReference type="ARBA" id="ARBA00022801"/>
    </source>
</evidence>
<keyword evidence="7" id="KW-1185">Reference proteome</keyword>
<dbReference type="PANTHER" id="PTHR43248:SF29">
    <property type="entry name" value="TRIPEPTIDYL AMINOPEPTIDASE"/>
    <property type="match status" value="1"/>
</dbReference>
<feature type="region of interest" description="Disordered" evidence="4">
    <location>
        <begin position="395"/>
        <end position="420"/>
    </location>
</feature>
<feature type="compositionally biased region" description="Polar residues" evidence="4">
    <location>
        <begin position="398"/>
        <end position="409"/>
    </location>
</feature>
<dbReference type="InterPro" id="IPR029058">
    <property type="entry name" value="AB_hydrolase_fold"/>
</dbReference>
<proteinExistence type="inferred from homology"/>
<dbReference type="InterPro" id="IPR051601">
    <property type="entry name" value="Serine_prot/Carboxylest_S33"/>
</dbReference>
<dbReference type="OrthoDB" id="3930934at2"/>
<dbReference type="SUPFAM" id="SSF53474">
    <property type="entry name" value="alpha/beta-Hydrolases"/>
    <property type="match status" value="1"/>
</dbReference>
<comment type="similarity">
    <text evidence="1">Belongs to the peptidase S33 family.</text>
</comment>
<feature type="domain" description="Peptidase S33 tripeptidyl aminopeptidase-like C-terminal" evidence="5">
    <location>
        <begin position="429"/>
        <end position="519"/>
    </location>
</feature>
<keyword evidence="3" id="KW-0378">Hydrolase</keyword>
<dbReference type="Pfam" id="PF08386">
    <property type="entry name" value="Abhydrolase_4"/>
    <property type="match status" value="1"/>
</dbReference>
<organism evidence="6 7">
    <name type="scientific">Acrocarpospora corrugata</name>
    <dbReference type="NCBI Taxonomy" id="35763"/>
    <lineage>
        <taxon>Bacteria</taxon>
        <taxon>Bacillati</taxon>
        <taxon>Actinomycetota</taxon>
        <taxon>Actinomycetes</taxon>
        <taxon>Streptosporangiales</taxon>
        <taxon>Streptosporangiaceae</taxon>
        <taxon>Acrocarpospora</taxon>
    </lineage>
</organism>
<evidence type="ECO:0000313" key="7">
    <source>
        <dbReference type="Proteomes" id="UP000334990"/>
    </source>
</evidence>
<keyword evidence="2" id="KW-0732">Signal</keyword>
<evidence type="ECO:0000256" key="1">
    <source>
        <dbReference type="ARBA" id="ARBA00010088"/>
    </source>
</evidence>
<dbReference type="PANTHER" id="PTHR43248">
    <property type="entry name" value="2-SUCCINYL-6-HYDROXY-2,4-CYCLOHEXADIENE-1-CARBOXYLATE SYNTHASE"/>
    <property type="match status" value="1"/>
</dbReference>
<comment type="caution">
    <text evidence="6">The sequence shown here is derived from an EMBL/GenBank/DDBJ whole genome shotgun (WGS) entry which is preliminary data.</text>
</comment>
<dbReference type="InterPro" id="IPR013595">
    <property type="entry name" value="Pept_S33_TAP-like_C"/>
</dbReference>
<dbReference type="AlphaFoldDB" id="A0A5M3W6P0"/>
<dbReference type="GO" id="GO:0016787">
    <property type="term" value="F:hydrolase activity"/>
    <property type="evidence" value="ECO:0007669"/>
    <property type="project" value="UniProtKB-KW"/>
</dbReference>
<evidence type="ECO:0000256" key="2">
    <source>
        <dbReference type="ARBA" id="ARBA00022729"/>
    </source>
</evidence>
<gene>
    <name evidence="6" type="ORF">Acor_65240</name>
</gene>
<name>A0A5M3W6P0_9ACTN</name>
<accession>A0A5M3W6P0</accession>
<reference evidence="6 7" key="1">
    <citation type="submission" date="2019-10" db="EMBL/GenBank/DDBJ databases">
        <title>Whole genome shotgun sequence of Acrocarpospora corrugata NBRC 13972.</title>
        <authorList>
            <person name="Ichikawa N."/>
            <person name="Kimura A."/>
            <person name="Kitahashi Y."/>
            <person name="Komaki H."/>
            <person name="Oguchi A."/>
        </authorList>
    </citation>
    <scope>NUCLEOTIDE SEQUENCE [LARGE SCALE GENOMIC DNA]</scope>
    <source>
        <strain evidence="6 7">NBRC 13972</strain>
    </source>
</reference>
<evidence type="ECO:0000259" key="5">
    <source>
        <dbReference type="Pfam" id="PF08386"/>
    </source>
</evidence>
<dbReference type="Gene3D" id="3.40.50.1820">
    <property type="entry name" value="alpha/beta hydrolase"/>
    <property type="match status" value="1"/>
</dbReference>
<evidence type="ECO:0000313" key="6">
    <source>
        <dbReference type="EMBL" id="GES04456.1"/>
    </source>
</evidence>
<evidence type="ECO:0000256" key="4">
    <source>
        <dbReference type="SAM" id="MobiDB-lite"/>
    </source>
</evidence>
<sequence length="523" mass="55449">MRRFGRSLLPEINPKDADMGRASRLITMLGVGLLATTFTSPARGDQAQAGTPGLGRFYTQQLSWTGCGGGFQCAKLTLPLDYRDPGGETIQLAVIRLRAGGGKRIGSLVTNPGGPGGSGLEFLRGDSVAFGSALRAQFDLVSFDPRGVGESAPVRCLTGPEQDAYFAVDDSPETKAEEKALKVADRKYLKACETNSGHLLPYVGTLNAARDMDVLRAALGDERLTYLGFSYGTYLGAVYADLFPKRVRAMTLDGAVDPALTDNEASDSQGAGFDVAYTAFVKDCFKAANCPFEGRTVAKAFAETKKLLKRADRKALPSTTDGRKVTEPVVLIGIQAAMYSADSWPDLRDALARGFKGDGTALQALADFYNERRPDGTYSNLDDAFRAINCADRPRGASVTTRPRSVSSGENGGKPELFGDYFSDGEDTTDSCAAWPAKPSPVPRSLPAKGSAPILVVGTVRDSATPYKQAKALARQFDSGVLLTFDGDGHTAFLQSGCVKGQVSAYLLTGKTPRNGTVCASGT</sequence>